<accession>A0A9Y2IDU0</accession>
<dbReference type="RefSeq" id="WP_285969260.1">
    <property type="nucleotide sequence ID" value="NZ_CP127294.1"/>
</dbReference>
<feature type="domain" description="DUF3592" evidence="2">
    <location>
        <begin position="53"/>
        <end position="114"/>
    </location>
</feature>
<dbReference type="Proteomes" id="UP001236014">
    <property type="component" value="Chromosome"/>
</dbReference>
<reference evidence="3 4" key="1">
    <citation type="submission" date="2023-06" db="EMBL/GenBank/DDBJ databases">
        <authorList>
            <person name="Oyuntsetseg B."/>
            <person name="Kim S.B."/>
        </authorList>
    </citation>
    <scope>NUCLEOTIDE SEQUENCE [LARGE SCALE GENOMIC DNA]</scope>
    <source>
        <strain evidence="3 4">2-15</strain>
    </source>
</reference>
<organism evidence="3 4">
    <name type="scientific">Amycolatopsis carbonis</name>
    <dbReference type="NCBI Taxonomy" id="715471"/>
    <lineage>
        <taxon>Bacteria</taxon>
        <taxon>Bacillati</taxon>
        <taxon>Actinomycetota</taxon>
        <taxon>Actinomycetes</taxon>
        <taxon>Pseudonocardiales</taxon>
        <taxon>Pseudonocardiaceae</taxon>
        <taxon>Amycolatopsis</taxon>
    </lineage>
</organism>
<dbReference type="InterPro" id="IPR021994">
    <property type="entry name" value="DUF3592"/>
</dbReference>
<evidence type="ECO:0000259" key="2">
    <source>
        <dbReference type="Pfam" id="PF12158"/>
    </source>
</evidence>
<name>A0A9Y2IDU0_9PSEU</name>
<gene>
    <name evidence="3" type="ORF">QRX50_45580</name>
</gene>
<keyword evidence="1" id="KW-0472">Membrane</keyword>
<dbReference type="Pfam" id="PF12158">
    <property type="entry name" value="DUF3592"/>
    <property type="match status" value="1"/>
</dbReference>
<evidence type="ECO:0000256" key="1">
    <source>
        <dbReference type="SAM" id="Phobius"/>
    </source>
</evidence>
<keyword evidence="4" id="KW-1185">Reference proteome</keyword>
<evidence type="ECO:0000313" key="3">
    <source>
        <dbReference type="EMBL" id="WIX78545.1"/>
    </source>
</evidence>
<dbReference type="AlphaFoldDB" id="A0A9Y2IDU0"/>
<evidence type="ECO:0000313" key="4">
    <source>
        <dbReference type="Proteomes" id="UP001236014"/>
    </source>
</evidence>
<sequence>MTDSATWDRVLRRQFWRAVGWAVLCLLVVPASALGIAWQGSRADYLLDHGTEVTGKVVAVGTPRDGDGTPTVTVAYTAGGVPEQAQINRDSDRDYEMGEPVSVFYDPDAPTHVRTADEQNVGDGWMAVFSIPLLFVLILVPLMLSVAVAWARRRRLARRTGWRPVRVQAHDPVDRPQVVRFTIGGRRLVARATALTRVPPAEGNRRAGAKVAGSGRRFVLVLPNGSRRGGPRAVALKATGPRRTQ</sequence>
<keyword evidence="1" id="KW-1133">Transmembrane helix</keyword>
<feature type="transmembrane region" description="Helical" evidence="1">
    <location>
        <begin position="125"/>
        <end position="150"/>
    </location>
</feature>
<protein>
    <submittedName>
        <fullName evidence="3">DUF3592 domain-containing protein</fullName>
    </submittedName>
</protein>
<feature type="transmembrane region" description="Helical" evidence="1">
    <location>
        <begin position="18"/>
        <end position="38"/>
    </location>
</feature>
<proteinExistence type="predicted"/>
<keyword evidence="1" id="KW-0812">Transmembrane</keyword>
<dbReference type="EMBL" id="CP127294">
    <property type="protein sequence ID" value="WIX78545.1"/>
    <property type="molecule type" value="Genomic_DNA"/>
</dbReference>
<dbReference type="KEGG" id="acab:QRX50_45580"/>